<name>A0A1G8T686_9RHOB</name>
<sequence length="266" mass="30229">MKSPANTSGGAHVIVFHRTVAPEKLTPQERDDLSRQLYEVHCRIFSGVSAEAFRRHVIEPDAERTVIQTFLATDGRIVGYCAVHRFRRRVRGRNVLVLRAEAGLLPEYRGRGMTYGFGIVFSIVEKFKHPFTPIYYLGTLVHTSSYHLFCKYFRKIFPSPDTAATEDVESIALELIESFPDPAVEKTDPFIRDVGWTTIETPQEKELNQRKDRPDVAFFKNRNPGYTLGHGLVVLVPMTFSNVFGALMTRCVEVAAQTVTRHQPEI</sequence>
<dbReference type="OrthoDB" id="8593536at2"/>
<dbReference type="InterPro" id="IPR016181">
    <property type="entry name" value="Acyl_CoA_acyltransferase"/>
</dbReference>
<dbReference type="RefSeq" id="WP_090030561.1">
    <property type="nucleotide sequence ID" value="NZ_FNEB01000016.1"/>
</dbReference>
<dbReference type="EMBL" id="FNEB01000016">
    <property type="protein sequence ID" value="SDJ36220.1"/>
    <property type="molecule type" value="Genomic_DNA"/>
</dbReference>
<protein>
    <submittedName>
        <fullName evidence="1">Uncharacterized protein</fullName>
    </submittedName>
</protein>
<dbReference type="STRING" id="490829.SAMN05421850_11613"/>
<evidence type="ECO:0000313" key="1">
    <source>
        <dbReference type="EMBL" id="SDJ36220.1"/>
    </source>
</evidence>
<keyword evidence="2" id="KW-1185">Reference proteome</keyword>
<dbReference type="Proteomes" id="UP000199340">
    <property type="component" value="Unassembled WGS sequence"/>
</dbReference>
<evidence type="ECO:0000313" key="2">
    <source>
        <dbReference type="Proteomes" id="UP000199340"/>
    </source>
</evidence>
<gene>
    <name evidence="1" type="ORF">SAMN05421850_11613</name>
</gene>
<accession>A0A1G8T686</accession>
<reference evidence="1 2" key="1">
    <citation type="submission" date="2016-10" db="EMBL/GenBank/DDBJ databases">
        <authorList>
            <person name="de Groot N.N."/>
        </authorList>
    </citation>
    <scope>NUCLEOTIDE SEQUENCE [LARGE SCALE GENOMIC DNA]</scope>
    <source>
        <strain evidence="1 2">DSM 28010</strain>
    </source>
</reference>
<dbReference type="SUPFAM" id="SSF55729">
    <property type="entry name" value="Acyl-CoA N-acyltransferases (Nat)"/>
    <property type="match status" value="1"/>
</dbReference>
<dbReference type="AlphaFoldDB" id="A0A1G8T686"/>
<organism evidence="1 2">
    <name type="scientific">Lutimaribacter saemankumensis</name>
    <dbReference type="NCBI Taxonomy" id="490829"/>
    <lineage>
        <taxon>Bacteria</taxon>
        <taxon>Pseudomonadati</taxon>
        <taxon>Pseudomonadota</taxon>
        <taxon>Alphaproteobacteria</taxon>
        <taxon>Rhodobacterales</taxon>
        <taxon>Roseobacteraceae</taxon>
        <taxon>Lutimaribacter</taxon>
    </lineage>
</organism>
<proteinExistence type="predicted"/>